<dbReference type="AlphaFoldDB" id="A0A1Z4C0Y5"/>
<keyword evidence="4" id="KW-1185">Reference proteome</keyword>
<protein>
    <submittedName>
        <fullName evidence="2">Uncharacterized protein</fullName>
    </submittedName>
</protein>
<keyword evidence="1" id="KW-1133">Transmembrane helix</keyword>
<evidence type="ECO:0000256" key="1">
    <source>
        <dbReference type="SAM" id="Phobius"/>
    </source>
</evidence>
<dbReference type="OrthoDB" id="5570379at2"/>
<evidence type="ECO:0000313" key="2">
    <source>
        <dbReference type="EMBL" id="ASF47171.1"/>
    </source>
</evidence>
<dbReference type="Proteomes" id="UP000237423">
    <property type="component" value="Unassembled WGS sequence"/>
</dbReference>
<evidence type="ECO:0000313" key="4">
    <source>
        <dbReference type="Proteomes" id="UP000197019"/>
    </source>
</evidence>
<name>A0A1Z4C0Y5_9GAMM</name>
<evidence type="ECO:0000313" key="3">
    <source>
        <dbReference type="EMBL" id="POZ51658.1"/>
    </source>
</evidence>
<keyword evidence="1" id="KW-0812">Transmembrane</keyword>
<dbReference type="KEGG" id="mpsy:CEK71_14455"/>
<reference evidence="2 4" key="1">
    <citation type="submission" date="2017-06" db="EMBL/GenBank/DDBJ databases">
        <title>Genome Sequencing of the methanotroph Methylovulum psychrotolerants str. HV10-M2 isolated from a high-altitude environment.</title>
        <authorList>
            <person name="Mateos-Rivera A."/>
        </authorList>
    </citation>
    <scope>NUCLEOTIDE SEQUENCE [LARGE SCALE GENOMIC DNA]</scope>
    <source>
        <strain evidence="2 4">HV10_M2</strain>
    </source>
</reference>
<reference evidence="3 5" key="2">
    <citation type="submission" date="2017-11" db="EMBL/GenBank/DDBJ databases">
        <title>Draft Genome Sequence of Methylobacter psychrotolerans Sph1T, an Obligate Methanotroph from Low-Temperature Environments.</title>
        <authorList>
            <person name="Oshkin I.Y."/>
            <person name="Miroshnikov K."/>
            <person name="Belova S.E."/>
            <person name="Korzhenkov A."/>
            <person name="Toshchakov S.V."/>
            <person name="Dedysh S.N."/>
        </authorList>
    </citation>
    <scope>NUCLEOTIDE SEQUENCE [LARGE SCALE GENOMIC DNA]</scope>
    <source>
        <strain evidence="3 5">Sph1</strain>
    </source>
</reference>
<evidence type="ECO:0000313" key="5">
    <source>
        <dbReference type="Proteomes" id="UP000237423"/>
    </source>
</evidence>
<feature type="transmembrane region" description="Helical" evidence="1">
    <location>
        <begin position="20"/>
        <end position="48"/>
    </location>
</feature>
<dbReference type="RefSeq" id="WP_088620043.1">
    <property type="nucleotide sequence ID" value="NZ_CP022129.1"/>
</dbReference>
<keyword evidence="1" id="KW-0472">Membrane</keyword>
<dbReference type="EMBL" id="PGFZ01000005">
    <property type="protein sequence ID" value="POZ51658.1"/>
    <property type="molecule type" value="Genomic_DNA"/>
</dbReference>
<sequence length="162" mass="18006">MTEFPLICSKRLKIALTGGYTLAVCACFSNALPLMVQGLLATAVLSHYRRALSCCRPMWRTLRYSTALGWEVADSGDFSAVQILPTTVMTTFALFLHVEIRGNHTHIKPTGLFDRIIPPNRHTLLLLPDSVLGQGAYRRLVVKLKTTYKIKSKSSNLLVKST</sequence>
<proteinExistence type="predicted"/>
<gene>
    <name evidence="3" type="ORF">AADEFJLK_02527</name>
    <name evidence="2" type="ORF">CEK71_14455</name>
</gene>
<accession>A0A1Z4C0Y5</accession>
<organism evidence="2 4">
    <name type="scientific">Methylovulum psychrotolerans</name>
    <dbReference type="NCBI Taxonomy" id="1704499"/>
    <lineage>
        <taxon>Bacteria</taxon>
        <taxon>Pseudomonadati</taxon>
        <taxon>Pseudomonadota</taxon>
        <taxon>Gammaproteobacteria</taxon>
        <taxon>Methylococcales</taxon>
        <taxon>Methylococcaceae</taxon>
        <taxon>Methylovulum</taxon>
    </lineage>
</organism>
<dbReference type="Proteomes" id="UP000197019">
    <property type="component" value="Chromosome"/>
</dbReference>
<dbReference type="EMBL" id="CP022129">
    <property type="protein sequence ID" value="ASF47171.1"/>
    <property type="molecule type" value="Genomic_DNA"/>
</dbReference>